<evidence type="ECO:0000313" key="1">
    <source>
        <dbReference type="EMBL" id="KPA40625.1"/>
    </source>
</evidence>
<dbReference type="AlphaFoldDB" id="A0A0N0DE59"/>
<dbReference type="EMBL" id="JXCE01000127">
    <property type="protein sequence ID" value="KPA40625.1"/>
    <property type="molecule type" value="Genomic_DNA"/>
</dbReference>
<proteinExistence type="predicted"/>
<reference evidence="1 2" key="1">
    <citation type="submission" date="2015-04" db="EMBL/GenBank/DDBJ databases">
        <title>The draft genome sequence of Fusarium langsethiae, a T-2/HT-2 mycotoxin producer.</title>
        <authorList>
            <person name="Lysoe E."/>
            <person name="Divon H.H."/>
            <person name="Terzi V."/>
            <person name="Orru L."/>
            <person name="Lamontanara A."/>
            <person name="Kolseth A.-K."/>
            <person name="Frandsen R.J."/>
            <person name="Nielsen K."/>
            <person name="Thrane U."/>
        </authorList>
    </citation>
    <scope>NUCLEOTIDE SEQUENCE [LARGE SCALE GENOMIC DNA]</scope>
    <source>
        <strain evidence="1 2">Fl201059</strain>
    </source>
</reference>
<organism evidence="1 2">
    <name type="scientific">Fusarium langsethiae</name>
    <dbReference type="NCBI Taxonomy" id="179993"/>
    <lineage>
        <taxon>Eukaryota</taxon>
        <taxon>Fungi</taxon>
        <taxon>Dikarya</taxon>
        <taxon>Ascomycota</taxon>
        <taxon>Pezizomycotina</taxon>
        <taxon>Sordariomycetes</taxon>
        <taxon>Hypocreomycetidae</taxon>
        <taxon>Hypocreales</taxon>
        <taxon>Nectriaceae</taxon>
        <taxon>Fusarium</taxon>
    </lineage>
</organism>
<dbReference type="OrthoDB" id="5343483at2759"/>
<sequence>MADPKPDLKPEFESVRQLIVENPWFCKNPLFWTAQHLDLLKIGFQRTDVILKNPPSANHHDLKEDDPMYCLAKRFAKSLTSAAKYDAFVKILDLMGTKLWHFPHEKAVFMFDTKDVHVSDCYTCHYGSPALCEVPIVGYFHYDDVKWARLKNIRPQNNPGDGGNPPMARLCRIRLRNVTPTEWSEDPYLVGLVRLLVSNEDDPMTVHVFAADIGIRLLECIYDPALSLEGVVWPTIQHSELPIEPYNTFAERVVAELLGYRK</sequence>
<keyword evidence="2" id="KW-1185">Reference proteome</keyword>
<comment type="caution">
    <text evidence="1">The sequence shown here is derived from an EMBL/GenBank/DDBJ whole genome shotgun (WGS) entry which is preliminary data.</text>
</comment>
<name>A0A0N0DE59_FUSLA</name>
<accession>A0A0N0DE59</accession>
<evidence type="ECO:0000313" key="2">
    <source>
        <dbReference type="Proteomes" id="UP000037904"/>
    </source>
</evidence>
<gene>
    <name evidence="1" type="ORF">FLAG1_06506</name>
</gene>
<protein>
    <submittedName>
        <fullName evidence="1">Uncharacterized protein</fullName>
    </submittedName>
</protein>
<dbReference type="Proteomes" id="UP000037904">
    <property type="component" value="Unassembled WGS sequence"/>
</dbReference>